<dbReference type="PANTHER" id="PTHR46579">
    <property type="entry name" value="F5/8 TYPE C DOMAIN-CONTAINING PROTEIN-RELATED"/>
    <property type="match status" value="1"/>
</dbReference>
<dbReference type="AlphaFoldDB" id="A0A9Q3GTE9"/>
<accession>A0A9Q3GTE9</accession>
<dbReference type="EMBL" id="AVOT02005064">
    <property type="protein sequence ID" value="MBW0478120.1"/>
    <property type="molecule type" value="Genomic_DNA"/>
</dbReference>
<evidence type="ECO:0000256" key="1">
    <source>
        <dbReference type="SAM" id="MobiDB-lite"/>
    </source>
</evidence>
<feature type="compositionally biased region" description="Basic and acidic residues" evidence="1">
    <location>
        <begin position="83"/>
        <end position="94"/>
    </location>
</feature>
<dbReference type="PANTHER" id="PTHR46579:SF1">
    <property type="entry name" value="F5_8 TYPE C DOMAIN-CONTAINING PROTEIN"/>
    <property type="match status" value="1"/>
</dbReference>
<comment type="caution">
    <text evidence="2">The sequence shown here is derived from an EMBL/GenBank/DDBJ whole genome shotgun (WGS) entry which is preliminary data.</text>
</comment>
<name>A0A9Q3GTE9_9BASI</name>
<proteinExistence type="predicted"/>
<gene>
    <name evidence="2" type="ORF">O181_017835</name>
</gene>
<evidence type="ECO:0000313" key="3">
    <source>
        <dbReference type="Proteomes" id="UP000765509"/>
    </source>
</evidence>
<evidence type="ECO:0000313" key="2">
    <source>
        <dbReference type="EMBL" id="MBW0478120.1"/>
    </source>
</evidence>
<dbReference type="OrthoDB" id="2505988at2759"/>
<keyword evidence="3" id="KW-1185">Reference proteome</keyword>
<feature type="region of interest" description="Disordered" evidence="1">
    <location>
        <begin position="61"/>
        <end position="99"/>
    </location>
</feature>
<reference evidence="2" key="1">
    <citation type="submission" date="2021-03" db="EMBL/GenBank/DDBJ databases">
        <title>Draft genome sequence of rust myrtle Austropuccinia psidii MF-1, a brazilian biotype.</title>
        <authorList>
            <person name="Quecine M.C."/>
            <person name="Pachon D.M.R."/>
            <person name="Bonatelli M.L."/>
            <person name="Correr F.H."/>
            <person name="Franceschini L.M."/>
            <person name="Leite T.F."/>
            <person name="Margarido G.R.A."/>
            <person name="Almeida C.A."/>
            <person name="Ferrarezi J.A."/>
            <person name="Labate C.A."/>
        </authorList>
    </citation>
    <scope>NUCLEOTIDE SEQUENCE</scope>
    <source>
        <strain evidence="2">MF-1</strain>
    </source>
</reference>
<sequence>MSQRSRPRRTARCTCTSHGCIQQQCLYENGQPRPGLIITTWQCHLHMLADQRILNVEAHACNDPQDNEHPHPVVEPPLIETSSPDHSRPNHPNDDPEDPPYDCSPYHIFNLQRANPPLLHISLIAVLLHVFEHCSSPTCSSFLKANLDLVKIILTQGLVQSQPHRMLTHAENTSLHALPLDICTIMKSLHLDPVLNYLVCCSECYAMYPINSNIPLNCVHLTVAHADDGPDPTDEIDDNHPVITNQICGTLLFSAAQNKMVPLRHYATQHLFEWLARFFAQPNIENELERCAFLSSTPYEPNSEVNDIQQSRLWKSFLGPDGVQFTSKASNLTFGMFIDAINPYVSIRYAHQNIFLAGIAPGPKEPSLEQINRILTPIVEQLKTLWCSGLRLSRTFQHINGQHIFCALLPFFADLPAARRSLGFAAPTATRMCSYCLLQRNEISNLDQNTWPPRTLPGHCYWATQSKNSQSLNARNKILCEHGVQYSVFLKLPYWDIVQYHVVDPMHNLLLGLLKWHVNQFWRMDNTLDEMDPQGISTQELMDLLGDAASGSNGATSNIALPSPTHSGQPFLDLDFNTTNDSNDGTFRTTISNYGWDCPWAAPSRGKIILDSQLLLYVNKMLPRIHVPTTIKRAPPILGKASHGRLKADELRHLFTIQLPLTLPVYWASGDPIKRSLFQNFAHLVSLVNIAMKRSITNNLISQYRTHINAYLSSSLFLFPDTPLAPNHHMAVHLADCLEKWGPSRAWWSFSMERLMGSLVKASTNNQIGSLEIPLMKSFARKGNLHALLDSQVLPEASKPFLSTLKGLSTPFASAEHSSRASKSHSLDSRLLKALIERLNILFPQEPLTWISTDKWCKKCPQEATRFLPVTSTIIGYNNYSINEATYSSCHQNPSNSIVALKGNAPCHVGIISQIFKHVCHLQDKSICSDMWLVITPLVSLPNSIANPFAHLNTYCLGLSLRVSDDKQQYVIHVDEVLAHCAWLKYKPHEVSNHLPFETYAVVLLNN</sequence>
<organism evidence="2 3">
    <name type="scientific">Austropuccinia psidii MF-1</name>
    <dbReference type="NCBI Taxonomy" id="1389203"/>
    <lineage>
        <taxon>Eukaryota</taxon>
        <taxon>Fungi</taxon>
        <taxon>Dikarya</taxon>
        <taxon>Basidiomycota</taxon>
        <taxon>Pucciniomycotina</taxon>
        <taxon>Pucciniomycetes</taxon>
        <taxon>Pucciniales</taxon>
        <taxon>Sphaerophragmiaceae</taxon>
        <taxon>Austropuccinia</taxon>
    </lineage>
</organism>
<dbReference type="Proteomes" id="UP000765509">
    <property type="component" value="Unassembled WGS sequence"/>
</dbReference>
<protein>
    <submittedName>
        <fullName evidence="2">Uncharacterized protein</fullName>
    </submittedName>
</protein>